<comment type="caution">
    <text evidence="10">The sequence shown here is derived from an EMBL/GenBank/DDBJ whole genome shotgun (WGS) entry which is preliminary data.</text>
</comment>
<dbReference type="EMBL" id="BAAAQK010000009">
    <property type="protein sequence ID" value="GAA1851770.1"/>
    <property type="molecule type" value="Genomic_DNA"/>
</dbReference>
<dbReference type="InterPro" id="IPR052157">
    <property type="entry name" value="BCAA_transport_permease"/>
</dbReference>
<organism evidence="10 11">
    <name type="scientific">Pseudonocardia ailaonensis</name>
    <dbReference type="NCBI Taxonomy" id="367279"/>
    <lineage>
        <taxon>Bacteria</taxon>
        <taxon>Bacillati</taxon>
        <taxon>Actinomycetota</taxon>
        <taxon>Actinomycetes</taxon>
        <taxon>Pseudonocardiales</taxon>
        <taxon>Pseudonocardiaceae</taxon>
        <taxon>Pseudonocardia</taxon>
    </lineage>
</organism>
<evidence type="ECO:0000256" key="5">
    <source>
        <dbReference type="ARBA" id="ARBA00022970"/>
    </source>
</evidence>
<keyword evidence="4 9" id="KW-0812">Transmembrane</keyword>
<keyword evidence="11" id="KW-1185">Reference proteome</keyword>
<keyword evidence="2" id="KW-0813">Transport</keyword>
<name>A0ABN2N552_9PSEU</name>
<evidence type="ECO:0000256" key="3">
    <source>
        <dbReference type="ARBA" id="ARBA00022475"/>
    </source>
</evidence>
<keyword evidence="3" id="KW-1003">Cell membrane</keyword>
<gene>
    <name evidence="10" type="ORF">GCM10009836_34710</name>
</gene>
<keyword evidence="6 9" id="KW-1133">Transmembrane helix</keyword>
<evidence type="ECO:0000256" key="7">
    <source>
        <dbReference type="ARBA" id="ARBA00023136"/>
    </source>
</evidence>
<keyword evidence="5" id="KW-0029">Amino-acid transport</keyword>
<dbReference type="Proteomes" id="UP001500449">
    <property type="component" value="Unassembled WGS sequence"/>
</dbReference>
<evidence type="ECO:0000256" key="1">
    <source>
        <dbReference type="ARBA" id="ARBA00004651"/>
    </source>
</evidence>
<evidence type="ECO:0000313" key="11">
    <source>
        <dbReference type="Proteomes" id="UP001500449"/>
    </source>
</evidence>
<evidence type="ECO:0000256" key="4">
    <source>
        <dbReference type="ARBA" id="ARBA00022692"/>
    </source>
</evidence>
<evidence type="ECO:0000256" key="2">
    <source>
        <dbReference type="ARBA" id="ARBA00022448"/>
    </source>
</evidence>
<reference evidence="10 11" key="1">
    <citation type="journal article" date="2019" name="Int. J. Syst. Evol. Microbiol.">
        <title>The Global Catalogue of Microorganisms (GCM) 10K type strain sequencing project: providing services to taxonomists for standard genome sequencing and annotation.</title>
        <authorList>
            <consortium name="The Broad Institute Genomics Platform"/>
            <consortium name="The Broad Institute Genome Sequencing Center for Infectious Disease"/>
            <person name="Wu L."/>
            <person name="Ma J."/>
        </authorList>
    </citation>
    <scope>NUCLEOTIDE SEQUENCE [LARGE SCALE GENOMIC DNA]</scope>
    <source>
        <strain evidence="10 11">JCM 16009</strain>
    </source>
</reference>
<feature type="transmembrane region" description="Helical" evidence="9">
    <location>
        <begin position="5"/>
        <end position="24"/>
    </location>
</feature>
<comment type="similarity">
    <text evidence="8">Belongs to the binding-protein-dependent transport system permease family. LivHM subfamily.</text>
</comment>
<dbReference type="RefSeq" id="WP_344417826.1">
    <property type="nucleotide sequence ID" value="NZ_BAAAQK010000009.1"/>
</dbReference>
<feature type="transmembrane region" description="Helical" evidence="9">
    <location>
        <begin position="137"/>
        <end position="157"/>
    </location>
</feature>
<feature type="transmembrane region" description="Helical" evidence="9">
    <location>
        <begin position="89"/>
        <end position="112"/>
    </location>
</feature>
<evidence type="ECO:0000256" key="6">
    <source>
        <dbReference type="ARBA" id="ARBA00022989"/>
    </source>
</evidence>
<feature type="transmembrane region" description="Helical" evidence="9">
    <location>
        <begin position="188"/>
        <end position="206"/>
    </location>
</feature>
<evidence type="ECO:0000256" key="9">
    <source>
        <dbReference type="SAM" id="Phobius"/>
    </source>
</evidence>
<dbReference type="PANTHER" id="PTHR11795:SF445">
    <property type="entry name" value="AMINO ACID ABC TRANSPORTER PERMEASE PROTEIN"/>
    <property type="match status" value="1"/>
</dbReference>
<sequence>MTALIIGICIGSIYGMMALGIAVVHRGTRMVNFAHGEMGAVGVYAYIQWHVLDHLSGPAGLLVGFVITGLLGVGFGYIVLAMSRSARGALAPVIASFGVYLAIRAVTVGVWGPREPYRLPELFGAGGVRVGDETVPFSYLGSLATVLAVGAALWAAARFTTVGIQLRATVANRDAAELAGIRTRRLQLLSWFVGTGLAFVAAVLYFQTAYVAAGSIDVVLISTFAIAALAGFEHFGAIAVAAAVYGIVNAFLDRYFTFSGRDVVALAVLVVMLFVVPRGLMIARSERYA</sequence>
<evidence type="ECO:0000256" key="8">
    <source>
        <dbReference type="ARBA" id="ARBA00037998"/>
    </source>
</evidence>
<feature type="transmembrane region" description="Helical" evidence="9">
    <location>
        <begin position="31"/>
        <end position="49"/>
    </location>
</feature>
<evidence type="ECO:0000313" key="10">
    <source>
        <dbReference type="EMBL" id="GAA1851770.1"/>
    </source>
</evidence>
<dbReference type="CDD" id="cd06582">
    <property type="entry name" value="TM_PBP1_LivH_like"/>
    <property type="match status" value="1"/>
</dbReference>
<protein>
    <submittedName>
        <fullName evidence="10">Branched-chain amino acid ABC transporter permease</fullName>
    </submittedName>
</protein>
<dbReference type="Pfam" id="PF02653">
    <property type="entry name" value="BPD_transp_2"/>
    <property type="match status" value="1"/>
</dbReference>
<keyword evidence="7 9" id="KW-0472">Membrane</keyword>
<feature type="transmembrane region" description="Helical" evidence="9">
    <location>
        <begin position="264"/>
        <end position="283"/>
    </location>
</feature>
<accession>A0ABN2N552</accession>
<dbReference type="InterPro" id="IPR001851">
    <property type="entry name" value="ABC_transp_permease"/>
</dbReference>
<comment type="subcellular location">
    <subcellularLocation>
        <location evidence="1">Cell membrane</location>
        <topology evidence="1">Multi-pass membrane protein</topology>
    </subcellularLocation>
</comment>
<dbReference type="PANTHER" id="PTHR11795">
    <property type="entry name" value="BRANCHED-CHAIN AMINO ACID TRANSPORT SYSTEM PERMEASE PROTEIN LIVH"/>
    <property type="match status" value="1"/>
</dbReference>
<proteinExistence type="inferred from homology"/>
<feature type="transmembrane region" description="Helical" evidence="9">
    <location>
        <begin position="61"/>
        <end position="82"/>
    </location>
</feature>